<reference evidence="3" key="2">
    <citation type="submission" date="2025-08" db="UniProtKB">
        <authorList>
            <consortium name="RefSeq"/>
        </authorList>
    </citation>
    <scope>IDENTIFICATION</scope>
</reference>
<feature type="region of interest" description="Disordered" evidence="1">
    <location>
        <begin position="172"/>
        <end position="204"/>
    </location>
</feature>
<evidence type="ECO:0000256" key="1">
    <source>
        <dbReference type="SAM" id="MobiDB-lite"/>
    </source>
</evidence>
<accession>A0ABM3T2S0</accession>
<dbReference type="RefSeq" id="XP_057396390.1">
    <property type="nucleotide sequence ID" value="XM_057540407.1"/>
</dbReference>
<dbReference type="GeneID" id="130707185"/>
<gene>
    <name evidence="3" type="primary">LOC130707185</name>
</gene>
<proteinExistence type="predicted"/>
<feature type="compositionally biased region" description="Basic and acidic residues" evidence="1">
    <location>
        <begin position="12"/>
        <end position="23"/>
    </location>
</feature>
<feature type="region of interest" description="Disordered" evidence="1">
    <location>
        <begin position="1"/>
        <end position="79"/>
    </location>
</feature>
<keyword evidence="2" id="KW-1185">Reference proteome</keyword>
<evidence type="ECO:0000313" key="3">
    <source>
        <dbReference type="RefSeq" id="XP_057396390.1"/>
    </source>
</evidence>
<organism evidence="2 3">
    <name type="scientific">Balaenoptera acutorostrata</name>
    <name type="common">Common minke whale</name>
    <name type="synonym">Balaena rostrata</name>
    <dbReference type="NCBI Taxonomy" id="9767"/>
    <lineage>
        <taxon>Eukaryota</taxon>
        <taxon>Metazoa</taxon>
        <taxon>Chordata</taxon>
        <taxon>Craniata</taxon>
        <taxon>Vertebrata</taxon>
        <taxon>Euteleostomi</taxon>
        <taxon>Mammalia</taxon>
        <taxon>Eutheria</taxon>
        <taxon>Laurasiatheria</taxon>
        <taxon>Artiodactyla</taxon>
        <taxon>Whippomorpha</taxon>
        <taxon>Cetacea</taxon>
        <taxon>Mysticeti</taxon>
        <taxon>Balaenopteridae</taxon>
        <taxon>Balaenoptera</taxon>
    </lineage>
</organism>
<name>A0ABM3T2S0_BALAC</name>
<evidence type="ECO:0000313" key="2">
    <source>
        <dbReference type="Proteomes" id="UP001652580"/>
    </source>
</evidence>
<feature type="compositionally biased region" description="Basic residues" evidence="1">
    <location>
        <begin position="1"/>
        <end position="11"/>
    </location>
</feature>
<reference evidence="2" key="1">
    <citation type="submission" date="2025-05" db="UniProtKB">
        <authorList>
            <consortium name="RefSeq"/>
        </authorList>
    </citation>
    <scope>NUCLEOTIDE SEQUENCE [LARGE SCALE GENOMIC DNA]</scope>
</reference>
<feature type="compositionally biased region" description="Low complexity" evidence="1">
    <location>
        <begin position="41"/>
        <end position="54"/>
    </location>
</feature>
<dbReference type="Proteomes" id="UP001652580">
    <property type="component" value="Chromosome 2"/>
</dbReference>
<sequence>MRKAGKRRAPLRPHEQDGHRGAECEPGPEPPRVGKGREEPGSAPAAAGGVAGRSRGARARRRGRDRAAIGRAQVGRCERGASVEHGAAVRFFSRPFSPPQARALCGGGGASEAGGGGCARAWWSGATRKPVMGIEVSLWSLDFSLGFEDSAVPCSISTYAYSQPQGSLEHARHYGEAVNNAHPGLKPKPQETQTSGSAESRCYR</sequence>
<feature type="compositionally biased region" description="Basic residues" evidence="1">
    <location>
        <begin position="55"/>
        <end position="64"/>
    </location>
</feature>
<protein>
    <submittedName>
        <fullName evidence="3">Uncharacterized protein LOC130707185</fullName>
    </submittedName>
</protein>